<reference evidence="1" key="2">
    <citation type="submission" date="2021-04" db="EMBL/GenBank/DDBJ databases">
        <authorList>
            <person name="Gilroy R."/>
        </authorList>
    </citation>
    <scope>NUCLEOTIDE SEQUENCE</scope>
    <source>
        <strain evidence="1">ChiW4-1371</strain>
    </source>
</reference>
<dbReference type="Proteomes" id="UP000824176">
    <property type="component" value="Unassembled WGS sequence"/>
</dbReference>
<protein>
    <recommendedName>
        <fullName evidence="3">DNA topology modulation protein FlaR</fullName>
    </recommendedName>
</protein>
<comment type="caution">
    <text evidence="1">The sequence shown here is derived from an EMBL/GenBank/DDBJ whole genome shotgun (WGS) entry which is preliminary data.</text>
</comment>
<dbReference type="Gene3D" id="3.40.50.300">
    <property type="entry name" value="P-loop containing nucleotide triphosphate hydrolases"/>
    <property type="match status" value="1"/>
</dbReference>
<gene>
    <name evidence="1" type="ORF">H9804_09380</name>
</gene>
<proteinExistence type="predicted"/>
<name>A0A9D2GVI1_9BACT</name>
<dbReference type="SUPFAM" id="SSF52540">
    <property type="entry name" value="P-loop containing nucleoside triphosphate hydrolases"/>
    <property type="match status" value="1"/>
</dbReference>
<evidence type="ECO:0000313" key="2">
    <source>
        <dbReference type="Proteomes" id="UP000824176"/>
    </source>
</evidence>
<dbReference type="PANTHER" id="PTHR37816:SF2">
    <property type="entry name" value="DNA TOPOLOGY MODULATION PROTEIN FLAR-RELATED PROTEIN"/>
    <property type="match status" value="1"/>
</dbReference>
<dbReference type="InterPro" id="IPR027417">
    <property type="entry name" value="P-loop_NTPase"/>
</dbReference>
<dbReference type="PANTHER" id="PTHR37816">
    <property type="entry name" value="YALI0E33011P"/>
    <property type="match status" value="1"/>
</dbReference>
<organism evidence="1 2">
    <name type="scientific">Candidatus Mucispirillum faecigallinarum</name>
    <dbReference type="NCBI Taxonomy" id="2838699"/>
    <lineage>
        <taxon>Bacteria</taxon>
        <taxon>Pseudomonadati</taxon>
        <taxon>Deferribacterota</taxon>
        <taxon>Deferribacteres</taxon>
        <taxon>Deferribacterales</taxon>
        <taxon>Mucispirillaceae</taxon>
        <taxon>Mucispirillum</taxon>
    </lineage>
</organism>
<accession>A0A9D2GVI1</accession>
<dbReference type="InterPro" id="IPR052922">
    <property type="entry name" value="Cytidylate_Kinase-2"/>
</dbReference>
<evidence type="ECO:0008006" key="3">
    <source>
        <dbReference type="Google" id="ProtNLM"/>
    </source>
</evidence>
<reference evidence="1" key="1">
    <citation type="journal article" date="2021" name="PeerJ">
        <title>Extensive microbial diversity within the chicken gut microbiome revealed by metagenomics and culture.</title>
        <authorList>
            <person name="Gilroy R."/>
            <person name="Ravi A."/>
            <person name="Getino M."/>
            <person name="Pursley I."/>
            <person name="Horton D.L."/>
            <person name="Alikhan N.F."/>
            <person name="Baker D."/>
            <person name="Gharbi K."/>
            <person name="Hall N."/>
            <person name="Watson M."/>
            <person name="Adriaenssens E.M."/>
            <person name="Foster-Nyarko E."/>
            <person name="Jarju S."/>
            <person name="Secka A."/>
            <person name="Antonio M."/>
            <person name="Oren A."/>
            <person name="Chaudhuri R.R."/>
            <person name="La Ragione R."/>
            <person name="Hildebrand F."/>
            <person name="Pallen M.J."/>
        </authorList>
    </citation>
    <scope>NUCLEOTIDE SEQUENCE</scope>
    <source>
        <strain evidence="1">ChiW4-1371</strain>
    </source>
</reference>
<dbReference type="Pfam" id="PF13238">
    <property type="entry name" value="AAA_18"/>
    <property type="match status" value="1"/>
</dbReference>
<evidence type="ECO:0000313" key="1">
    <source>
        <dbReference type="EMBL" id="HIZ90149.1"/>
    </source>
</evidence>
<sequence>MDYKYKKVRIAGCSGAGKTYLAKYLSETYNIKYFDLDDIFWDNSSSYGSKNSREYRNLLLNNILENNCWIIEGIYYNKWVKKTFEDADIIYVIHAPAYICIYRIIKRFIKRKLGIEKGKKESFISLISLLYWVFRYNTHEFPKLLLVLDEYSEKVIHLQYKNLLNQISI</sequence>
<dbReference type="AlphaFoldDB" id="A0A9D2GVI1"/>
<dbReference type="EMBL" id="DXAQ01000140">
    <property type="protein sequence ID" value="HIZ90149.1"/>
    <property type="molecule type" value="Genomic_DNA"/>
</dbReference>